<evidence type="ECO:0000313" key="4">
    <source>
        <dbReference type="Proteomes" id="UP001156389"/>
    </source>
</evidence>
<sequence>MSFGQGGPQWGAGGGGTPDWSAMAEETARSRRRRRRWLVVGGGALATAAVAGIVAIAVVSESGGGSGASDKPSEALPSPEDLPSSPGPEPSFEKDLPPAPPEDYLNSPKKDKAPLSEDTLFPSKTVTVNGKKYRLAAKDSTKKCEEATQAGLGPVLRKQGCGMVFRATYQRDTLAFTLGIAVFDSQAKASEVKADYVPNIASLAGGDVPAYCRTVTCRTTVNALGRYAFFTIAGHTDGKPAPESDKKAVEAALDGSDFGYARILQRGKDQAEADAQSG</sequence>
<dbReference type="Proteomes" id="UP001156389">
    <property type="component" value="Unassembled WGS sequence"/>
</dbReference>
<name>A0ABT2JWM5_9ACTN</name>
<gene>
    <name evidence="3" type="ORF">LHJ74_20645</name>
</gene>
<feature type="transmembrane region" description="Helical" evidence="2">
    <location>
        <begin position="37"/>
        <end position="59"/>
    </location>
</feature>
<feature type="region of interest" description="Disordered" evidence="1">
    <location>
        <begin position="1"/>
        <end position="35"/>
    </location>
</feature>
<evidence type="ECO:0000313" key="3">
    <source>
        <dbReference type="EMBL" id="MCT2592281.1"/>
    </source>
</evidence>
<evidence type="ECO:0000256" key="2">
    <source>
        <dbReference type="SAM" id="Phobius"/>
    </source>
</evidence>
<proteinExistence type="predicted"/>
<accession>A0ABT2JWM5</accession>
<protein>
    <submittedName>
        <fullName evidence="3">Uncharacterized protein</fullName>
    </submittedName>
</protein>
<keyword evidence="2" id="KW-0472">Membrane</keyword>
<keyword evidence="2" id="KW-1133">Transmembrane helix</keyword>
<keyword evidence="2" id="KW-0812">Transmembrane</keyword>
<feature type="region of interest" description="Disordered" evidence="1">
    <location>
        <begin position="61"/>
        <end position="118"/>
    </location>
</feature>
<comment type="caution">
    <text evidence="3">The sequence shown here is derived from an EMBL/GenBank/DDBJ whole genome shotgun (WGS) entry which is preliminary data.</text>
</comment>
<reference evidence="3 4" key="1">
    <citation type="submission" date="2021-10" db="EMBL/GenBank/DDBJ databases">
        <title>Streptomyces gossypii sp. nov., isolated from soil collected from cotton field.</title>
        <authorList>
            <person name="Ge X."/>
            <person name="Chen X."/>
            <person name="Liu W."/>
        </authorList>
    </citation>
    <scope>NUCLEOTIDE SEQUENCE [LARGE SCALE GENOMIC DNA]</scope>
    <source>
        <strain evidence="3 4">N2-109</strain>
    </source>
</reference>
<dbReference type="RefSeq" id="WP_260219592.1">
    <property type="nucleotide sequence ID" value="NZ_JAJAGO010000009.1"/>
</dbReference>
<feature type="compositionally biased region" description="Gly residues" evidence="1">
    <location>
        <begin position="1"/>
        <end position="17"/>
    </location>
</feature>
<keyword evidence="4" id="KW-1185">Reference proteome</keyword>
<organism evidence="3 4">
    <name type="scientific">Streptomyces gossypii</name>
    <dbReference type="NCBI Taxonomy" id="2883101"/>
    <lineage>
        <taxon>Bacteria</taxon>
        <taxon>Bacillati</taxon>
        <taxon>Actinomycetota</taxon>
        <taxon>Actinomycetes</taxon>
        <taxon>Kitasatosporales</taxon>
        <taxon>Streptomycetaceae</taxon>
        <taxon>Streptomyces</taxon>
    </lineage>
</organism>
<evidence type="ECO:0000256" key="1">
    <source>
        <dbReference type="SAM" id="MobiDB-lite"/>
    </source>
</evidence>
<dbReference type="EMBL" id="JAJAGO010000009">
    <property type="protein sequence ID" value="MCT2592281.1"/>
    <property type="molecule type" value="Genomic_DNA"/>
</dbReference>